<keyword evidence="2" id="KW-1185">Reference proteome</keyword>
<gene>
    <name evidence="1" type="ORF">FVEG_04010</name>
</gene>
<name>W7LU16_GIBM7</name>
<dbReference type="RefSeq" id="XP_018748257.1">
    <property type="nucleotide sequence ID" value="XM_018891696.1"/>
</dbReference>
<dbReference type="VEuPathDB" id="FungiDB:FVEG_04010"/>
<dbReference type="Proteomes" id="UP000009096">
    <property type="component" value="Chromosome 2"/>
</dbReference>
<evidence type="ECO:0000313" key="2">
    <source>
        <dbReference type="Proteomes" id="UP000009096"/>
    </source>
</evidence>
<dbReference type="EMBL" id="DS022245">
    <property type="protein sequence ID" value="EWG42066.1"/>
    <property type="molecule type" value="Genomic_DNA"/>
</dbReference>
<dbReference type="AlphaFoldDB" id="W7LU16"/>
<dbReference type="HOGENOM" id="CLU_2097079_0_0_1"/>
<dbReference type="EMBL" id="CM000579">
    <property type="protein sequence ID" value="EWG42066.1"/>
    <property type="molecule type" value="Genomic_DNA"/>
</dbReference>
<sequence length="116" mass="12836">MTKGGYLVDYDPFLTEVAETGCFNVHFRHHVGVICINDDMNALTLSHFDSKAHGKPMAWKLEAPRGMIPCQQAQGPAGYYAWQNLGSGVTRVWYARPARLSRGAAGLLITSKRLLD</sequence>
<dbReference type="KEGG" id="fvr:FVEG_04010"/>
<dbReference type="GeneID" id="30062109"/>
<proteinExistence type="predicted"/>
<reference evidence="1 2" key="1">
    <citation type="journal article" date="2010" name="Nature">
        <title>Comparative genomics reveals mobile pathogenicity chromosomes in Fusarium.</title>
        <authorList>
            <person name="Ma L.J."/>
            <person name="van der Does H.C."/>
            <person name="Borkovich K.A."/>
            <person name="Coleman J.J."/>
            <person name="Daboussi M.J."/>
            <person name="Di Pietro A."/>
            <person name="Dufresne M."/>
            <person name="Freitag M."/>
            <person name="Grabherr M."/>
            <person name="Henrissat B."/>
            <person name="Houterman P.M."/>
            <person name="Kang S."/>
            <person name="Shim W.B."/>
            <person name="Woloshuk C."/>
            <person name="Xie X."/>
            <person name="Xu J.R."/>
            <person name="Antoniw J."/>
            <person name="Baker S.E."/>
            <person name="Bluhm B.H."/>
            <person name="Breakspear A."/>
            <person name="Brown D.W."/>
            <person name="Butchko R.A."/>
            <person name="Chapman S."/>
            <person name="Coulson R."/>
            <person name="Coutinho P.M."/>
            <person name="Danchin E.G."/>
            <person name="Diener A."/>
            <person name="Gale L.R."/>
            <person name="Gardiner D.M."/>
            <person name="Goff S."/>
            <person name="Hammond-Kosack K.E."/>
            <person name="Hilburn K."/>
            <person name="Hua-Van A."/>
            <person name="Jonkers W."/>
            <person name="Kazan K."/>
            <person name="Kodira C.D."/>
            <person name="Koehrsen M."/>
            <person name="Kumar L."/>
            <person name="Lee Y.H."/>
            <person name="Li L."/>
            <person name="Manners J.M."/>
            <person name="Miranda-Saavedra D."/>
            <person name="Mukherjee M."/>
            <person name="Park G."/>
            <person name="Park J."/>
            <person name="Park S.Y."/>
            <person name="Proctor R.H."/>
            <person name="Regev A."/>
            <person name="Ruiz-Roldan M.C."/>
            <person name="Sain D."/>
            <person name="Sakthikumar S."/>
            <person name="Sykes S."/>
            <person name="Schwartz D.C."/>
            <person name="Turgeon B.G."/>
            <person name="Wapinski I."/>
            <person name="Yoder O."/>
            <person name="Young S."/>
            <person name="Zeng Q."/>
            <person name="Zhou S."/>
            <person name="Galagan J."/>
            <person name="Cuomo C.A."/>
            <person name="Kistler H.C."/>
            <person name="Rep M."/>
        </authorList>
    </citation>
    <scope>NUCLEOTIDE SEQUENCE [LARGE SCALE GENOMIC DNA]</scope>
    <source>
        <strain evidence="2">M3125 / FGSC 7600</strain>
    </source>
</reference>
<organism evidence="1 2">
    <name type="scientific">Gibberella moniliformis (strain M3125 / FGSC 7600)</name>
    <name type="common">Maize ear and stalk rot fungus</name>
    <name type="synonym">Fusarium verticillioides</name>
    <dbReference type="NCBI Taxonomy" id="334819"/>
    <lineage>
        <taxon>Eukaryota</taxon>
        <taxon>Fungi</taxon>
        <taxon>Dikarya</taxon>
        <taxon>Ascomycota</taxon>
        <taxon>Pezizomycotina</taxon>
        <taxon>Sordariomycetes</taxon>
        <taxon>Hypocreomycetidae</taxon>
        <taxon>Hypocreales</taxon>
        <taxon>Nectriaceae</taxon>
        <taxon>Fusarium</taxon>
        <taxon>Fusarium fujikuroi species complex</taxon>
    </lineage>
</organism>
<protein>
    <submittedName>
        <fullName evidence="1">Uncharacterized protein</fullName>
    </submittedName>
</protein>
<accession>W7LU16</accession>
<evidence type="ECO:0000313" key="1">
    <source>
        <dbReference type="EMBL" id="EWG42066.1"/>
    </source>
</evidence>